<accession>A0ABT7HKF1</accession>
<dbReference type="InterPro" id="IPR013425">
    <property type="entry name" value="Autotrns_rpt"/>
</dbReference>
<dbReference type="InterPro" id="IPR005546">
    <property type="entry name" value="Autotransporte_beta"/>
</dbReference>
<dbReference type="Proteomes" id="UP001225134">
    <property type="component" value="Unassembled WGS sequence"/>
</dbReference>
<dbReference type="Gene3D" id="3.40.50.200">
    <property type="entry name" value="Peptidase S8/S53 domain"/>
    <property type="match status" value="1"/>
</dbReference>
<dbReference type="InterPro" id="IPR000209">
    <property type="entry name" value="Peptidase_S8/S53_dom"/>
</dbReference>
<dbReference type="Gene3D" id="2.40.128.130">
    <property type="entry name" value="Autotransporter beta-domain"/>
    <property type="match status" value="1"/>
</dbReference>
<dbReference type="Pfam" id="PF00082">
    <property type="entry name" value="Peptidase_S8"/>
    <property type="match status" value="1"/>
</dbReference>
<dbReference type="SUPFAM" id="SSF52743">
    <property type="entry name" value="Subtilisin-like"/>
    <property type="match status" value="1"/>
</dbReference>
<keyword evidence="5" id="KW-1185">Reference proteome</keyword>
<dbReference type="SUPFAM" id="SSF103515">
    <property type="entry name" value="Autotransporter"/>
    <property type="match status" value="1"/>
</dbReference>
<evidence type="ECO:0000259" key="2">
    <source>
        <dbReference type="Pfam" id="PF00082"/>
    </source>
</evidence>
<dbReference type="Pfam" id="PF03797">
    <property type="entry name" value="Autotransporter"/>
    <property type="match status" value="1"/>
</dbReference>
<evidence type="ECO:0000313" key="5">
    <source>
        <dbReference type="Proteomes" id="UP001225134"/>
    </source>
</evidence>
<dbReference type="NCBIfam" id="TIGR02601">
    <property type="entry name" value="autotrns_rpt"/>
    <property type="match status" value="1"/>
</dbReference>
<dbReference type="EMBL" id="JASSPP010000010">
    <property type="protein sequence ID" value="MDK9581011.1"/>
    <property type="molecule type" value="Genomic_DNA"/>
</dbReference>
<dbReference type="InterPro" id="IPR036709">
    <property type="entry name" value="Autotransporte_beta_dom_sf"/>
</dbReference>
<proteinExistence type="predicted"/>
<evidence type="ECO:0000256" key="1">
    <source>
        <dbReference type="ARBA" id="ARBA00022729"/>
    </source>
</evidence>
<gene>
    <name evidence="4" type="ORF">QQA45_05815</name>
</gene>
<reference evidence="4 5" key="1">
    <citation type="submission" date="2023-06" db="EMBL/GenBank/DDBJ databases">
        <title>Antibody response to the Sneathia vaginalis cytopathogenic toxin A during pregnancy.</title>
        <authorList>
            <person name="Mccoy Z.T."/>
            <person name="Serrano M.G."/>
            <person name="Spaine K."/>
            <person name="Edwards D.J."/>
            <person name="Buck G.A."/>
            <person name="Jefferson K."/>
        </authorList>
    </citation>
    <scope>NUCLEOTIDE SEQUENCE [LARGE SCALE GENOMIC DNA]</scope>
    <source>
        <strain evidence="4 5">CCUG 42621</strain>
    </source>
</reference>
<feature type="domain" description="Autotransporter" evidence="3">
    <location>
        <begin position="840"/>
        <end position="1064"/>
    </location>
</feature>
<dbReference type="RefSeq" id="WP_285153234.1">
    <property type="nucleotide sequence ID" value="NZ_JASSPP010000010.1"/>
</dbReference>
<comment type="caution">
    <text evidence="4">The sequence shown here is derived from an EMBL/GenBank/DDBJ whole genome shotgun (WGS) entry which is preliminary data.</text>
</comment>
<evidence type="ECO:0000259" key="3">
    <source>
        <dbReference type="Pfam" id="PF03797"/>
    </source>
</evidence>
<keyword evidence="1" id="KW-0732">Signal</keyword>
<name>A0ABT7HKF1_9FUSO</name>
<dbReference type="Pfam" id="PF12951">
    <property type="entry name" value="PATR"/>
    <property type="match status" value="1"/>
</dbReference>
<feature type="domain" description="Peptidase S8/S53" evidence="2">
    <location>
        <begin position="96"/>
        <end position="386"/>
    </location>
</feature>
<dbReference type="InterPro" id="IPR036852">
    <property type="entry name" value="Peptidase_S8/S53_dom_sf"/>
</dbReference>
<evidence type="ECO:0000313" key="4">
    <source>
        <dbReference type="EMBL" id="MDK9581011.1"/>
    </source>
</evidence>
<sequence length="1082" mass="123705">MYLFVLLFHFLYFSGYFEGLFSISERIFSSCSNLSCINTAYSFFSRADAPLNVIKPHSSEIPSVLKYFESRNKITVADYQKLLDLRMLELKAALNHNKELVNTNSDVLFVVSAGNTKNNEGKTDVDLSRFNQDGSKVLYLDPDKKYSQNLVDVPLYLNDLEKDKAKKEGKKYKYNPSYRKNLLSVVGLTNNFLRKNSTDSISEEWGLITLSGASALEKKEYAVFMHERLEQLEKILSDIENNPSKYPEKYKNEIKAQINTINNLSIIDKNHPIDPDGRLSNFSFARAGKAKLWTVASEGWYVYNKKLTKEDKKYNPDDTKDVNAFLNNDYVGSNFNNIGSSFAAPRVTAIAGVLSTKFPWLTAQQIKQVILTTATDDYRMKVDAKTKKLIGIVGKYGPDDVIGWGIVNKYKAYLGLARLTRALTIETGNEDFIANIPYGTYEFSNDIQGAFDPYLYASSRKESNLSQIEGIILQNISKFDPSYVMSEQFDKDNPKIIEILSKINQTKGDIYSNMYPKFEKYMSTLEDYEKDMFVDAGLVKKGKGTLILSGDNKYKDPTVVEEGTLILRGSSTSPILIHKDAKLKLDMKYLEIIKNATKQKETDPDYNSSITADVINYGSLYSYSTSDRIKATYAPKKDSKTYIASFGHLDIDNLDLSETNEFDFDIFRKKGSSIFNIIYDEDGKIKNEDIYRKTVLTINKLSKKDEYKITFGTRAISPYVDLLIEKEEIANDKDNIKVKATLIKKEINPQSMETVNKIMSEFKGKKDKSSIEKIYSLSMLNENDEEKIKAKSLANSERLGYEIVDLKNSKILERLNIKGNVDKFNIYFDLMNQNKFDLESNITINGFNLGFERSSRYNRFGVAFNYTNSVLFDYNNNKKQKKLATALGNNFGLSLYDKFEYNKGYASLILGFDYLNKKIEREKDNYLNSSDIIMNLNLEGGYKFVLPKNVSIEPFVGTNLLGYVRGSFDENIEFGYKADREKYLKANMTIGTRVRAQITDSWNLGGFISYTKYLTDPTLKLKATLKEYDFKNTIKGISLEDNYIKYGFDARKKIKNNMEIQISYMGKNIKTQGLGLGFKYEF</sequence>
<protein>
    <submittedName>
        <fullName evidence="4">Autotransporter domain-containing protein</fullName>
    </submittedName>
</protein>
<organism evidence="4 5">
    <name type="scientific">Sneathia sanguinegens</name>
    <dbReference type="NCBI Taxonomy" id="40543"/>
    <lineage>
        <taxon>Bacteria</taxon>
        <taxon>Fusobacteriati</taxon>
        <taxon>Fusobacteriota</taxon>
        <taxon>Fusobacteriia</taxon>
        <taxon>Fusobacteriales</taxon>
        <taxon>Leptotrichiaceae</taxon>
        <taxon>Sneathia</taxon>
    </lineage>
</organism>